<dbReference type="EMBL" id="PEKC01000103">
    <property type="protein sequence ID" value="PII34461.1"/>
    <property type="molecule type" value="Genomic_DNA"/>
</dbReference>
<name>A0A2G7T3L9_9FLAO</name>
<evidence type="ECO:0000313" key="2">
    <source>
        <dbReference type="EMBL" id="PII34461.1"/>
    </source>
</evidence>
<sequence length="89" mass="9889">MHLTTTEARNRFGSLCTQAKRGPVFAEKAGQIDTVILSIEHYMALQARHDQAGRAARKKAFEAEYGEWIAAQNARVEAHGIPGADLRPW</sequence>
<dbReference type="AlphaFoldDB" id="A0A2G7T3L9"/>
<organism evidence="2">
    <name type="scientific">Chryseobacterium sp. B5</name>
    <dbReference type="NCBI Taxonomy" id="2050562"/>
    <lineage>
        <taxon>Bacteria</taxon>
        <taxon>Pseudomonadati</taxon>
        <taxon>Bacteroidota</taxon>
        <taxon>Flavobacteriia</taxon>
        <taxon>Flavobacteriales</taxon>
        <taxon>Weeksellaceae</taxon>
        <taxon>Chryseobacterium group</taxon>
        <taxon>Chryseobacterium</taxon>
    </lineage>
</organism>
<dbReference type="InterPro" id="IPR036165">
    <property type="entry name" value="YefM-like_sf"/>
</dbReference>
<evidence type="ECO:0000256" key="1">
    <source>
        <dbReference type="ARBA" id="ARBA00009981"/>
    </source>
</evidence>
<reference evidence="2" key="1">
    <citation type="submission" date="2017-10" db="EMBL/GenBank/DDBJ databases">
        <title>Chryseobacterium sp. B5 is a hydrocarbonoclastic and plant growth promoting bacterium.</title>
        <authorList>
            <person name="Thijs S."/>
            <person name="Gkorezis P."/>
            <person name="Van Hamme J."/>
        </authorList>
    </citation>
    <scope>NUCLEOTIDE SEQUENCE</scope>
    <source>
        <strain evidence="2">B5</strain>
    </source>
</reference>
<gene>
    <name evidence="2" type="ORF">CTI11_20785</name>
</gene>
<dbReference type="SUPFAM" id="SSF143120">
    <property type="entry name" value="YefM-like"/>
    <property type="match status" value="1"/>
</dbReference>
<accession>A0A2G7T3L9</accession>
<proteinExistence type="inferred from homology"/>
<comment type="caution">
    <text evidence="2">The sequence shown here is derived from an EMBL/GenBank/DDBJ whole genome shotgun (WGS) entry which is preliminary data.</text>
</comment>
<protein>
    <submittedName>
        <fullName evidence="2">Prevent-host-death protein</fullName>
    </submittedName>
</protein>
<comment type="similarity">
    <text evidence="1">Belongs to the phD/YefM antitoxin family.</text>
</comment>